<gene>
    <name evidence="2" type="ORF">SAMN04488579_12429</name>
</gene>
<keyword evidence="3" id="KW-1185">Reference proteome</keyword>
<dbReference type="AlphaFoldDB" id="A0A1H3INY2"/>
<keyword evidence="1" id="KW-0812">Transmembrane</keyword>
<dbReference type="EMBL" id="FNOU01000024">
    <property type="protein sequence ID" value="SDY29543.1"/>
    <property type="molecule type" value="Genomic_DNA"/>
</dbReference>
<keyword evidence="1" id="KW-0472">Membrane</keyword>
<name>A0A1H3INY2_EUBBA</name>
<accession>A0A1H3INY2</accession>
<dbReference type="RefSeq" id="WP_090246713.1">
    <property type="nucleotide sequence ID" value="NZ_FNOU01000024.1"/>
</dbReference>
<sequence>MQKIKMILLCLAIGWVIATVGIGSSVGLVIILAFDWPGMSLVLIGVAIVISVIVWVAYGRYQD</sequence>
<evidence type="ECO:0000313" key="2">
    <source>
        <dbReference type="EMBL" id="SDY29543.1"/>
    </source>
</evidence>
<dbReference type="Proteomes" id="UP000199652">
    <property type="component" value="Unassembled WGS sequence"/>
</dbReference>
<evidence type="ECO:0000313" key="3">
    <source>
        <dbReference type="Proteomes" id="UP000199652"/>
    </source>
</evidence>
<organism evidence="2 3">
    <name type="scientific">Eubacterium barkeri</name>
    <name type="common">Clostridium barkeri</name>
    <dbReference type="NCBI Taxonomy" id="1528"/>
    <lineage>
        <taxon>Bacteria</taxon>
        <taxon>Bacillati</taxon>
        <taxon>Bacillota</taxon>
        <taxon>Clostridia</taxon>
        <taxon>Eubacteriales</taxon>
        <taxon>Eubacteriaceae</taxon>
        <taxon>Eubacterium</taxon>
    </lineage>
</organism>
<dbReference type="STRING" id="1528.SAMN04488579_12429"/>
<proteinExistence type="predicted"/>
<feature type="transmembrane region" description="Helical" evidence="1">
    <location>
        <begin position="7"/>
        <end position="34"/>
    </location>
</feature>
<protein>
    <submittedName>
        <fullName evidence="2">Uncharacterized protein</fullName>
    </submittedName>
</protein>
<dbReference type="OrthoDB" id="9952636at2"/>
<reference evidence="3" key="1">
    <citation type="submission" date="2016-10" db="EMBL/GenBank/DDBJ databases">
        <authorList>
            <person name="Varghese N."/>
            <person name="Submissions S."/>
        </authorList>
    </citation>
    <scope>NUCLEOTIDE SEQUENCE [LARGE SCALE GENOMIC DNA]</scope>
    <source>
        <strain evidence="3">VPI 5359</strain>
    </source>
</reference>
<keyword evidence="1" id="KW-1133">Transmembrane helix</keyword>
<evidence type="ECO:0000256" key="1">
    <source>
        <dbReference type="SAM" id="Phobius"/>
    </source>
</evidence>
<feature type="transmembrane region" description="Helical" evidence="1">
    <location>
        <begin position="40"/>
        <end position="58"/>
    </location>
</feature>